<evidence type="ECO:0000313" key="2">
    <source>
        <dbReference type="Proteomes" id="UP001139981"/>
    </source>
</evidence>
<evidence type="ECO:0000313" key="1">
    <source>
        <dbReference type="EMBL" id="KAJ2891622.1"/>
    </source>
</evidence>
<feature type="non-terminal residue" evidence="1">
    <location>
        <position position="70"/>
    </location>
</feature>
<sequence length="70" mass="7672">MRFAVVLGLFTVLAAHTGAKATSETLPANFVGLSNNAYVQSGKDRDVYKYEHYKPGDCVNVKKIFDTSDT</sequence>
<organism evidence="1 2">
    <name type="scientific">Coemansia aciculifera</name>
    <dbReference type="NCBI Taxonomy" id="417176"/>
    <lineage>
        <taxon>Eukaryota</taxon>
        <taxon>Fungi</taxon>
        <taxon>Fungi incertae sedis</taxon>
        <taxon>Zoopagomycota</taxon>
        <taxon>Kickxellomycotina</taxon>
        <taxon>Kickxellomycetes</taxon>
        <taxon>Kickxellales</taxon>
        <taxon>Kickxellaceae</taxon>
        <taxon>Coemansia</taxon>
    </lineage>
</organism>
<keyword evidence="2" id="KW-1185">Reference proteome</keyword>
<accession>A0ACC1M0Z3</accession>
<protein>
    <submittedName>
        <fullName evidence="1">Uncharacterized protein</fullName>
    </submittedName>
</protein>
<reference evidence="1" key="1">
    <citation type="submission" date="2022-07" db="EMBL/GenBank/DDBJ databases">
        <title>Phylogenomic reconstructions and comparative analyses of Kickxellomycotina fungi.</title>
        <authorList>
            <person name="Reynolds N.K."/>
            <person name="Stajich J.E."/>
            <person name="Barry K."/>
            <person name="Grigoriev I.V."/>
            <person name="Crous P."/>
            <person name="Smith M.E."/>
        </authorList>
    </citation>
    <scope>NUCLEOTIDE SEQUENCE</scope>
    <source>
        <strain evidence="1">CBS 190363</strain>
    </source>
</reference>
<gene>
    <name evidence="1" type="ORF">IWW38_003544</name>
</gene>
<name>A0ACC1M0Z3_9FUNG</name>
<dbReference type="EMBL" id="JANBVB010000937">
    <property type="protein sequence ID" value="KAJ2891622.1"/>
    <property type="molecule type" value="Genomic_DNA"/>
</dbReference>
<comment type="caution">
    <text evidence="1">The sequence shown here is derived from an EMBL/GenBank/DDBJ whole genome shotgun (WGS) entry which is preliminary data.</text>
</comment>
<proteinExistence type="predicted"/>
<dbReference type="Proteomes" id="UP001139981">
    <property type="component" value="Unassembled WGS sequence"/>
</dbReference>